<protein>
    <recommendedName>
        <fullName evidence="6">Enoyl reductase (ER) domain-containing protein</fullName>
    </recommendedName>
</protein>
<reference evidence="7 8" key="1">
    <citation type="journal article" date="2023" name="Commun. Biol.">
        <title>Genome analysis of Parmales, the sister group of diatoms, reveals the evolutionary specialization of diatoms from phago-mixotrophs to photoautotrophs.</title>
        <authorList>
            <person name="Ban H."/>
            <person name="Sato S."/>
            <person name="Yoshikawa S."/>
            <person name="Yamada K."/>
            <person name="Nakamura Y."/>
            <person name="Ichinomiya M."/>
            <person name="Sato N."/>
            <person name="Blanc-Mathieu R."/>
            <person name="Endo H."/>
            <person name="Kuwata A."/>
            <person name="Ogata H."/>
        </authorList>
    </citation>
    <scope>NUCLEOTIDE SEQUENCE [LARGE SCALE GENOMIC DNA]</scope>
</reference>
<dbReference type="Gene3D" id="3.90.180.10">
    <property type="entry name" value="Medium-chain alcohol dehydrogenases, catalytic domain"/>
    <property type="match status" value="1"/>
</dbReference>
<dbReference type="PANTHER" id="PTHR42683">
    <property type="entry name" value="ALDEHYDE REDUCTASE"/>
    <property type="match status" value="1"/>
</dbReference>
<evidence type="ECO:0000256" key="2">
    <source>
        <dbReference type="ARBA" id="ARBA00022723"/>
    </source>
</evidence>
<evidence type="ECO:0000256" key="5">
    <source>
        <dbReference type="RuleBase" id="RU361277"/>
    </source>
</evidence>
<evidence type="ECO:0000259" key="6">
    <source>
        <dbReference type="SMART" id="SM00829"/>
    </source>
</evidence>
<dbReference type="Proteomes" id="UP001165060">
    <property type="component" value="Unassembled WGS sequence"/>
</dbReference>
<dbReference type="InterPro" id="IPR036291">
    <property type="entry name" value="NAD(P)-bd_dom_sf"/>
</dbReference>
<name>A0ABQ6MH71_9STRA</name>
<evidence type="ECO:0000256" key="1">
    <source>
        <dbReference type="ARBA" id="ARBA00001947"/>
    </source>
</evidence>
<dbReference type="InterPro" id="IPR011032">
    <property type="entry name" value="GroES-like_sf"/>
</dbReference>
<dbReference type="SMART" id="SM00829">
    <property type="entry name" value="PKS_ER"/>
    <property type="match status" value="1"/>
</dbReference>
<dbReference type="EMBL" id="BRYB01001442">
    <property type="protein sequence ID" value="GMI25882.1"/>
    <property type="molecule type" value="Genomic_DNA"/>
</dbReference>
<evidence type="ECO:0000313" key="8">
    <source>
        <dbReference type="Proteomes" id="UP001165060"/>
    </source>
</evidence>
<organism evidence="7 8">
    <name type="scientific">Tetraparma gracilis</name>
    <dbReference type="NCBI Taxonomy" id="2962635"/>
    <lineage>
        <taxon>Eukaryota</taxon>
        <taxon>Sar</taxon>
        <taxon>Stramenopiles</taxon>
        <taxon>Ochrophyta</taxon>
        <taxon>Bolidophyceae</taxon>
        <taxon>Parmales</taxon>
        <taxon>Triparmaceae</taxon>
        <taxon>Tetraparma</taxon>
    </lineage>
</organism>
<evidence type="ECO:0000256" key="3">
    <source>
        <dbReference type="ARBA" id="ARBA00022833"/>
    </source>
</evidence>
<dbReference type="PROSITE" id="PS00059">
    <property type="entry name" value="ADH_ZINC"/>
    <property type="match status" value="1"/>
</dbReference>
<gene>
    <name evidence="7" type="ORF">TeGR_g6839</name>
</gene>
<evidence type="ECO:0000313" key="7">
    <source>
        <dbReference type="EMBL" id="GMI25882.1"/>
    </source>
</evidence>
<dbReference type="SUPFAM" id="SSF50129">
    <property type="entry name" value="GroES-like"/>
    <property type="match status" value="1"/>
</dbReference>
<dbReference type="Gene3D" id="3.40.50.720">
    <property type="entry name" value="NAD(P)-binding Rossmann-like Domain"/>
    <property type="match status" value="1"/>
</dbReference>
<accession>A0ABQ6MH71</accession>
<dbReference type="InterPro" id="IPR002328">
    <property type="entry name" value="ADH_Zn_CS"/>
</dbReference>
<comment type="similarity">
    <text evidence="5">Belongs to the zinc-containing alcohol dehydrogenase family.</text>
</comment>
<dbReference type="SUPFAM" id="SSF51735">
    <property type="entry name" value="NAD(P)-binding Rossmann-fold domains"/>
    <property type="match status" value="1"/>
</dbReference>
<keyword evidence="2 5" id="KW-0479">Metal-binding</keyword>
<feature type="domain" description="Enoyl reductase (ER)" evidence="6">
    <location>
        <begin position="27"/>
        <end position="366"/>
    </location>
</feature>
<evidence type="ECO:0000256" key="4">
    <source>
        <dbReference type="ARBA" id="ARBA00023002"/>
    </source>
</evidence>
<dbReference type="InterPro" id="IPR047109">
    <property type="entry name" value="CAD-like"/>
</dbReference>
<keyword evidence="8" id="KW-1185">Reference proteome</keyword>
<comment type="cofactor">
    <cofactor evidence="1 5">
        <name>Zn(2+)</name>
        <dbReference type="ChEBI" id="CHEBI:29105"/>
    </cofactor>
</comment>
<keyword evidence="4" id="KW-0560">Oxidoreductase</keyword>
<dbReference type="InterPro" id="IPR013149">
    <property type="entry name" value="ADH-like_C"/>
</dbReference>
<dbReference type="InterPro" id="IPR013154">
    <property type="entry name" value="ADH-like_N"/>
</dbReference>
<keyword evidence="3 5" id="KW-0862">Zinc</keyword>
<dbReference type="Pfam" id="PF08240">
    <property type="entry name" value="ADH_N"/>
    <property type="match status" value="1"/>
</dbReference>
<dbReference type="InterPro" id="IPR020843">
    <property type="entry name" value="ER"/>
</dbReference>
<sequence>MEPAYTTGTFTEFPGFPTTAWGAMEPGAPLTCVTIKRRTPGPTDVHIKIKYTSACHSDIHQVRAEWSKTGVFPMVPGHEIGGVVEEVGSEVTKFKVGDVVGVGCMVDSCRSCRNCQRGNEQYCLPPGPVMTYNSPAKYPHCPGHAEKRTQYGGYSQDIVVHEGFVCRIPETLSLAAATPILCAGITVWSPIKHYGLKAGDRFAVAGLGGLGSMAVKFAKAMGAHVTVISRGKSKMKDALEGLGADAFVDSTDAEERKAAADSFDFLLDCIGANHDIEQYMNLVAVDGKLVLVGLPPSKVTLSPFSFVAKRKSLCGSMIGGIAETQEMLDFCGEHGIECEIEMAKIEDINELYERMLKGDVKYRFVFEPTTW</sequence>
<dbReference type="Pfam" id="PF00107">
    <property type="entry name" value="ADH_zinc_N"/>
    <property type="match status" value="1"/>
</dbReference>
<dbReference type="CDD" id="cd05283">
    <property type="entry name" value="CAD1"/>
    <property type="match status" value="1"/>
</dbReference>
<comment type="caution">
    <text evidence="7">The sequence shown here is derived from an EMBL/GenBank/DDBJ whole genome shotgun (WGS) entry which is preliminary data.</text>
</comment>
<proteinExistence type="inferred from homology"/>